<keyword evidence="1" id="KW-1133">Transmembrane helix</keyword>
<reference evidence="2 3" key="1">
    <citation type="submission" date="2015-06" db="EMBL/GenBank/DDBJ databases">
        <authorList>
            <person name="Wibberg Daniel"/>
        </authorList>
    </citation>
    <scope>NUCLEOTIDE SEQUENCE [LARGE SCALE GENOMIC DNA]</scope>
    <source>
        <strain evidence="2 3">T3/55T</strain>
    </source>
</reference>
<feature type="transmembrane region" description="Helical" evidence="1">
    <location>
        <begin position="15"/>
        <end position="36"/>
    </location>
</feature>
<protein>
    <submittedName>
        <fullName evidence="2">Uncharacterized protein</fullName>
    </submittedName>
</protein>
<feature type="transmembrane region" description="Helical" evidence="1">
    <location>
        <begin position="95"/>
        <end position="114"/>
    </location>
</feature>
<dbReference type="Proteomes" id="UP000236497">
    <property type="component" value="Unassembled WGS sequence"/>
</dbReference>
<dbReference type="EMBL" id="CVTD020000015">
    <property type="protein sequence ID" value="CRZ34495.1"/>
    <property type="molecule type" value="Genomic_DNA"/>
</dbReference>
<evidence type="ECO:0000313" key="3">
    <source>
        <dbReference type="Proteomes" id="UP000236497"/>
    </source>
</evidence>
<dbReference type="AlphaFoldDB" id="A0A0H5SHF7"/>
<feature type="transmembrane region" description="Helical" evidence="1">
    <location>
        <begin position="188"/>
        <end position="205"/>
    </location>
</feature>
<dbReference type="RefSeq" id="WP_103202600.1">
    <property type="nucleotide sequence ID" value="NZ_CVTD020000015.1"/>
</dbReference>
<organism evidence="2 3">
    <name type="scientific">Herbinix hemicellulosilytica</name>
    <dbReference type="NCBI Taxonomy" id="1564487"/>
    <lineage>
        <taxon>Bacteria</taxon>
        <taxon>Bacillati</taxon>
        <taxon>Bacillota</taxon>
        <taxon>Clostridia</taxon>
        <taxon>Lachnospirales</taxon>
        <taxon>Lachnospiraceae</taxon>
        <taxon>Herbinix</taxon>
    </lineage>
</organism>
<evidence type="ECO:0000256" key="1">
    <source>
        <dbReference type="SAM" id="Phobius"/>
    </source>
</evidence>
<name>A0A0H5SHF7_HERHM</name>
<sequence length="243" mass="28228">MESVNFNVKNKLKDYIDLLIVLITIVISDDTILFGTNKNTQFIKIKYCIIILLFFYLILNYLIKKKKVNTNLFFITITLSILIMFTSLINNDFRFGYFYRCGILVIGMFLSLKIPLHRFAILYDKIMEVLAVFSLIGYFISISFSQILKYLPIIYNSANNAFYTLLLTNISVNHGGFHRNYGLFREPGVFQLYLIVALLFQMFIIHNPKLKTQIIYLIALLTTFSTTGYNAPHCQDNFSAFLS</sequence>
<proteinExistence type="predicted"/>
<feature type="transmembrane region" description="Helical" evidence="1">
    <location>
        <begin position="214"/>
        <end position="231"/>
    </location>
</feature>
<gene>
    <name evidence="2" type="ORF">HHT355_1293</name>
</gene>
<keyword evidence="1" id="KW-0812">Transmembrane</keyword>
<feature type="transmembrane region" description="Helical" evidence="1">
    <location>
        <begin position="126"/>
        <end position="148"/>
    </location>
</feature>
<keyword evidence="3" id="KW-1185">Reference proteome</keyword>
<feature type="transmembrane region" description="Helical" evidence="1">
    <location>
        <begin position="70"/>
        <end position="89"/>
    </location>
</feature>
<evidence type="ECO:0000313" key="2">
    <source>
        <dbReference type="EMBL" id="CRZ34495.1"/>
    </source>
</evidence>
<accession>A0A0H5SHF7</accession>
<feature type="transmembrane region" description="Helical" evidence="1">
    <location>
        <begin position="42"/>
        <end position="63"/>
    </location>
</feature>
<keyword evidence="1" id="KW-0472">Membrane</keyword>